<dbReference type="FunFam" id="1.10.510.10:FF:001419">
    <property type="entry name" value="3-phosphoinositide-dependent protein kinase"/>
    <property type="match status" value="1"/>
</dbReference>
<dbReference type="RefSeq" id="XP_013018067.1">
    <property type="nucleotide sequence ID" value="XM_013162613.1"/>
</dbReference>
<dbReference type="EMBL" id="KE503207">
    <property type="protein sequence ID" value="EPX72430.1"/>
    <property type="molecule type" value="Genomic_DNA"/>
</dbReference>
<name>S9R204_SCHOY</name>
<evidence type="ECO:0000256" key="3">
    <source>
        <dbReference type="ARBA" id="ARBA00022527"/>
    </source>
</evidence>
<dbReference type="FunFam" id="3.30.200.20:FF:001214">
    <property type="entry name" value="Serine/threonine-protein kinase ppk21"/>
    <property type="match status" value="1"/>
</dbReference>
<evidence type="ECO:0000313" key="13">
    <source>
        <dbReference type="Proteomes" id="UP000016088"/>
    </source>
</evidence>
<evidence type="ECO:0000256" key="4">
    <source>
        <dbReference type="ARBA" id="ARBA00022679"/>
    </source>
</evidence>
<evidence type="ECO:0000256" key="9">
    <source>
        <dbReference type="ARBA" id="ARBA00048679"/>
    </source>
</evidence>
<dbReference type="InterPro" id="IPR011009">
    <property type="entry name" value="Kinase-like_dom_sf"/>
</dbReference>
<dbReference type="OrthoDB" id="347657at2759"/>
<evidence type="ECO:0000259" key="11">
    <source>
        <dbReference type="PROSITE" id="PS50011"/>
    </source>
</evidence>
<dbReference type="HOGENOM" id="CLU_000288_63_9_1"/>
<dbReference type="GeneID" id="25029177"/>
<dbReference type="InterPro" id="IPR050236">
    <property type="entry name" value="Ser_Thr_kinase_AGC"/>
</dbReference>
<dbReference type="CDD" id="cd05581">
    <property type="entry name" value="STKc_PDK1"/>
    <property type="match status" value="1"/>
</dbReference>
<keyword evidence="4" id="KW-0808">Transferase</keyword>
<keyword evidence="7 10" id="KW-0067">ATP-binding</keyword>
<feature type="binding site" evidence="10">
    <location>
        <position position="92"/>
    </location>
    <ligand>
        <name>ATP</name>
        <dbReference type="ChEBI" id="CHEBI:30616"/>
    </ligand>
</feature>
<reference evidence="12 13" key="1">
    <citation type="journal article" date="2011" name="Science">
        <title>Comparative functional genomics of the fission yeasts.</title>
        <authorList>
            <person name="Rhind N."/>
            <person name="Chen Z."/>
            <person name="Yassour M."/>
            <person name="Thompson D.A."/>
            <person name="Haas B.J."/>
            <person name="Habib N."/>
            <person name="Wapinski I."/>
            <person name="Roy S."/>
            <person name="Lin M.F."/>
            <person name="Heiman D.I."/>
            <person name="Young S.K."/>
            <person name="Furuya K."/>
            <person name="Guo Y."/>
            <person name="Pidoux A."/>
            <person name="Chen H.M."/>
            <person name="Robbertse B."/>
            <person name="Goldberg J.M."/>
            <person name="Aoki K."/>
            <person name="Bayne E.H."/>
            <person name="Berlin A.M."/>
            <person name="Desjardins C.A."/>
            <person name="Dobbs E."/>
            <person name="Dukaj L."/>
            <person name="Fan L."/>
            <person name="FitzGerald M.G."/>
            <person name="French C."/>
            <person name="Gujja S."/>
            <person name="Hansen K."/>
            <person name="Keifenheim D."/>
            <person name="Levin J.Z."/>
            <person name="Mosher R.A."/>
            <person name="Mueller C.A."/>
            <person name="Pfiffner J."/>
            <person name="Priest M."/>
            <person name="Russ C."/>
            <person name="Smialowska A."/>
            <person name="Swoboda P."/>
            <person name="Sykes S.M."/>
            <person name="Vaughn M."/>
            <person name="Vengrova S."/>
            <person name="Yoder R."/>
            <person name="Zeng Q."/>
            <person name="Allshire R."/>
            <person name="Baulcombe D."/>
            <person name="Birren B.W."/>
            <person name="Brown W."/>
            <person name="Ekwall K."/>
            <person name="Kellis M."/>
            <person name="Leatherwood J."/>
            <person name="Levin H."/>
            <person name="Margalit H."/>
            <person name="Martienssen R."/>
            <person name="Nieduszynski C.A."/>
            <person name="Spatafora J.W."/>
            <person name="Friedman N."/>
            <person name="Dalgaard J.Z."/>
            <person name="Baumann P."/>
            <person name="Niki H."/>
            <person name="Regev A."/>
            <person name="Nusbaum C."/>
        </authorList>
    </citation>
    <scope>NUCLEOTIDE SEQUENCE [LARGE SCALE GENOMIC DNA]</scope>
    <source>
        <strain evidence="13">yFS286</strain>
    </source>
</reference>
<keyword evidence="6 12" id="KW-0418">Kinase</keyword>
<keyword evidence="3" id="KW-0723">Serine/threonine-protein kinase</keyword>
<dbReference type="InterPro" id="IPR039046">
    <property type="entry name" value="PDPK1"/>
</dbReference>
<dbReference type="VEuPathDB" id="FungiDB:SOCG_00193"/>
<evidence type="ECO:0000256" key="7">
    <source>
        <dbReference type="ARBA" id="ARBA00022840"/>
    </source>
</evidence>
<dbReference type="GO" id="GO:0071341">
    <property type="term" value="C:medial cortical node"/>
    <property type="evidence" value="ECO:0007669"/>
    <property type="project" value="EnsemblFungi"/>
</dbReference>
<evidence type="ECO:0000313" key="12">
    <source>
        <dbReference type="EMBL" id="EPX72430.1"/>
    </source>
</evidence>
<organism evidence="12 13">
    <name type="scientific">Schizosaccharomyces octosporus (strain yFS286)</name>
    <name type="common">Fission yeast</name>
    <name type="synonym">Octosporomyces octosporus</name>
    <dbReference type="NCBI Taxonomy" id="483514"/>
    <lineage>
        <taxon>Eukaryota</taxon>
        <taxon>Fungi</taxon>
        <taxon>Dikarya</taxon>
        <taxon>Ascomycota</taxon>
        <taxon>Taphrinomycotina</taxon>
        <taxon>Schizosaccharomycetes</taxon>
        <taxon>Schizosaccharomycetales</taxon>
        <taxon>Schizosaccharomycetaceae</taxon>
        <taxon>Schizosaccharomyces</taxon>
    </lineage>
</organism>
<protein>
    <recommendedName>
        <fullName evidence="2">non-specific serine/threonine protein kinase</fullName>
        <ecNumber evidence="2">2.7.11.1</ecNumber>
    </recommendedName>
</protein>
<dbReference type="AlphaFoldDB" id="S9R204"/>
<dbReference type="SUPFAM" id="SSF56112">
    <property type="entry name" value="Protein kinase-like (PK-like)"/>
    <property type="match status" value="1"/>
</dbReference>
<dbReference type="eggNOG" id="KOG0592">
    <property type="taxonomic scope" value="Eukaryota"/>
</dbReference>
<keyword evidence="13" id="KW-1185">Reference proteome</keyword>
<dbReference type="GO" id="GO:0005524">
    <property type="term" value="F:ATP binding"/>
    <property type="evidence" value="ECO:0007669"/>
    <property type="project" value="UniProtKB-UniRule"/>
</dbReference>
<comment type="similarity">
    <text evidence="1">Belongs to the protein kinase superfamily. AGC Ser/Thr protein kinase family. PDPK1 subfamily.</text>
</comment>
<accession>S9R204</accession>
<dbReference type="PANTHER" id="PTHR24356:SF411">
    <property type="entry name" value="SERINE_THREONINE-PROTEIN KINASE PPK21"/>
    <property type="match status" value="1"/>
</dbReference>
<dbReference type="OMA" id="FACVVYQ"/>
<evidence type="ECO:0000256" key="1">
    <source>
        <dbReference type="ARBA" id="ARBA00010006"/>
    </source>
</evidence>
<evidence type="ECO:0000256" key="8">
    <source>
        <dbReference type="ARBA" id="ARBA00047899"/>
    </source>
</evidence>
<sequence>MDLDRNRVPMSALPDYADPDYFDHGAVNKQTDYHRSLPKHSSSHIGSAKTPNDYIFGDIIGDGSYSKVKRATDKRSWKEYAIKVLDKRYIVKENKVKYVNIERDSMMRLNGYPGIARLFHTFQDDLKLYYVLEYAPNGELLHYIKKYRFLNEASVQFYAAEILSSIEFMHSCGIIHRDLKPENILFDHNMHIKITDFGTAKILPPKYANSPDSTMFSSSFVGTAEYVAPELLSKQVVSKSSDVWAFACVVFQMITGSPPFHGRDPGVIFRKIMSLDYDLPKLMPIEMVPLFTSIFRLQTTERPSIRELKQFSFFHDISWNDLFFQTPPPLQSFRPNYHHIPVNSLPPTYRSNMTAAAAAGAAAAHASASIVRHQPKFVSDQKMGNLTNRKSASPPAHYGQATLRNQPSMDMFYNRLFPSNESVVLSSAVLLSLTAPLPEGSKFPSGITKMFLKKKSRVMLLTNMGRCAFITKGKNDRFFIDAEVSLYNPSVEVRFDDNKSKRFLLNLETEAWIVEDTSENISRLRDVISKFNRSGRSSLDRSSPED</sequence>
<dbReference type="Pfam" id="PF00069">
    <property type="entry name" value="Pkinase"/>
    <property type="match status" value="1"/>
</dbReference>
<dbReference type="PROSITE" id="PS00107">
    <property type="entry name" value="PROTEIN_KINASE_ATP"/>
    <property type="match status" value="1"/>
</dbReference>
<dbReference type="Gene3D" id="1.10.510.10">
    <property type="entry name" value="Transferase(Phosphotransferase) domain 1"/>
    <property type="match status" value="1"/>
</dbReference>
<dbReference type="PANTHER" id="PTHR24356">
    <property type="entry name" value="SERINE/THREONINE-PROTEIN KINASE"/>
    <property type="match status" value="1"/>
</dbReference>
<dbReference type="PROSITE" id="PS50011">
    <property type="entry name" value="PROTEIN_KINASE_DOM"/>
    <property type="match status" value="1"/>
</dbReference>
<dbReference type="InterPro" id="IPR008271">
    <property type="entry name" value="Ser/Thr_kinase_AS"/>
</dbReference>
<proteinExistence type="inferred from homology"/>
<evidence type="ECO:0000256" key="10">
    <source>
        <dbReference type="PROSITE-ProRule" id="PRU10141"/>
    </source>
</evidence>
<dbReference type="GO" id="GO:0035556">
    <property type="term" value="P:intracellular signal transduction"/>
    <property type="evidence" value="ECO:0007669"/>
    <property type="project" value="TreeGrafter"/>
</dbReference>
<evidence type="ECO:0000256" key="2">
    <source>
        <dbReference type="ARBA" id="ARBA00012513"/>
    </source>
</evidence>
<dbReference type="Proteomes" id="UP000016088">
    <property type="component" value="Unassembled WGS sequence"/>
</dbReference>
<dbReference type="InterPro" id="IPR000719">
    <property type="entry name" value="Prot_kinase_dom"/>
</dbReference>
<dbReference type="SMART" id="SM00220">
    <property type="entry name" value="S_TKc"/>
    <property type="match status" value="1"/>
</dbReference>
<dbReference type="GO" id="GO:0004674">
    <property type="term" value="F:protein serine/threonine kinase activity"/>
    <property type="evidence" value="ECO:0007669"/>
    <property type="project" value="UniProtKB-KW"/>
</dbReference>
<gene>
    <name evidence="12" type="ORF">SOCG_00193</name>
</gene>
<keyword evidence="5 10" id="KW-0547">Nucleotide-binding</keyword>
<comment type="catalytic activity">
    <reaction evidence="8">
        <text>L-threonyl-[protein] + ATP = O-phospho-L-threonyl-[protein] + ADP + H(+)</text>
        <dbReference type="Rhea" id="RHEA:46608"/>
        <dbReference type="Rhea" id="RHEA-COMP:11060"/>
        <dbReference type="Rhea" id="RHEA-COMP:11605"/>
        <dbReference type="ChEBI" id="CHEBI:15378"/>
        <dbReference type="ChEBI" id="CHEBI:30013"/>
        <dbReference type="ChEBI" id="CHEBI:30616"/>
        <dbReference type="ChEBI" id="CHEBI:61977"/>
        <dbReference type="ChEBI" id="CHEBI:456216"/>
        <dbReference type="EC" id="2.7.11.1"/>
    </reaction>
</comment>
<comment type="catalytic activity">
    <reaction evidence="9">
        <text>L-seryl-[protein] + ATP = O-phospho-L-seryl-[protein] + ADP + H(+)</text>
        <dbReference type="Rhea" id="RHEA:17989"/>
        <dbReference type="Rhea" id="RHEA-COMP:9863"/>
        <dbReference type="Rhea" id="RHEA-COMP:11604"/>
        <dbReference type="ChEBI" id="CHEBI:15378"/>
        <dbReference type="ChEBI" id="CHEBI:29999"/>
        <dbReference type="ChEBI" id="CHEBI:30616"/>
        <dbReference type="ChEBI" id="CHEBI:83421"/>
        <dbReference type="ChEBI" id="CHEBI:456216"/>
        <dbReference type="EC" id="2.7.11.1"/>
    </reaction>
</comment>
<feature type="domain" description="Protein kinase" evidence="11">
    <location>
        <begin position="54"/>
        <end position="314"/>
    </location>
</feature>
<dbReference type="GO" id="GO:0140281">
    <property type="term" value="P:positive regulation of mitotic division septum assembly"/>
    <property type="evidence" value="ECO:0007669"/>
    <property type="project" value="EnsemblFungi"/>
</dbReference>
<dbReference type="Gene3D" id="3.30.200.20">
    <property type="entry name" value="Phosphorylase Kinase, domain 1"/>
    <property type="match status" value="1"/>
</dbReference>
<dbReference type="InterPro" id="IPR017441">
    <property type="entry name" value="Protein_kinase_ATP_BS"/>
</dbReference>
<evidence type="ECO:0000256" key="5">
    <source>
        <dbReference type="ARBA" id="ARBA00022741"/>
    </source>
</evidence>
<dbReference type="GO" id="GO:1902425">
    <property type="term" value="P:positive regulation of attachment of mitotic spindle microtubules to kinetochore"/>
    <property type="evidence" value="ECO:0007669"/>
    <property type="project" value="EnsemblFungi"/>
</dbReference>
<dbReference type="GO" id="GO:0044732">
    <property type="term" value="C:mitotic spindle pole body"/>
    <property type="evidence" value="ECO:0007669"/>
    <property type="project" value="EnsemblFungi"/>
</dbReference>
<evidence type="ECO:0000256" key="6">
    <source>
        <dbReference type="ARBA" id="ARBA00022777"/>
    </source>
</evidence>
<dbReference type="PROSITE" id="PS00108">
    <property type="entry name" value="PROTEIN_KINASE_ST"/>
    <property type="match status" value="1"/>
</dbReference>
<dbReference type="EC" id="2.7.11.1" evidence="2"/>